<feature type="region of interest" description="Disordered" evidence="1">
    <location>
        <begin position="58"/>
        <end position="140"/>
    </location>
</feature>
<dbReference type="SUPFAM" id="SSF55961">
    <property type="entry name" value="Bet v1-like"/>
    <property type="match status" value="1"/>
</dbReference>
<reference evidence="2" key="1">
    <citation type="submission" date="2019-12" db="EMBL/GenBank/DDBJ databases">
        <title>Genome sequence of Babesia ovis.</title>
        <authorList>
            <person name="Yamagishi J."/>
            <person name="Sevinc F."/>
            <person name="Xuan X."/>
        </authorList>
    </citation>
    <scope>NUCLEOTIDE SEQUENCE</scope>
    <source>
        <strain evidence="2">Selcuk</strain>
    </source>
</reference>
<feature type="compositionally biased region" description="Basic and acidic residues" evidence="1">
    <location>
        <begin position="75"/>
        <end position="86"/>
    </location>
</feature>
<feature type="compositionally biased region" description="Basic and acidic residues" evidence="1">
    <location>
        <begin position="130"/>
        <end position="140"/>
    </location>
</feature>
<comment type="caution">
    <text evidence="2">The sequence shown here is derived from an EMBL/GenBank/DDBJ whole genome shotgun (WGS) entry which is preliminary data.</text>
</comment>
<dbReference type="Gene3D" id="3.30.530.20">
    <property type="match status" value="1"/>
</dbReference>
<evidence type="ECO:0000313" key="2">
    <source>
        <dbReference type="EMBL" id="GFE55236.1"/>
    </source>
</evidence>
<dbReference type="Proteomes" id="UP001057455">
    <property type="component" value="Unassembled WGS sequence"/>
</dbReference>
<protein>
    <submittedName>
        <fullName evidence="2">START-2 domain, putative</fullName>
    </submittedName>
</protein>
<organism evidence="2 3">
    <name type="scientific">Babesia ovis</name>
    <dbReference type="NCBI Taxonomy" id="5869"/>
    <lineage>
        <taxon>Eukaryota</taxon>
        <taxon>Sar</taxon>
        <taxon>Alveolata</taxon>
        <taxon>Apicomplexa</taxon>
        <taxon>Aconoidasida</taxon>
        <taxon>Piroplasmida</taxon>
        <taxon>Babesiidae</taxon>
        <taxon>Babesia</taxon>
    </lineage>
</organism>
<gene>
    <name evidence="2" type="ORF">BaOVIS_026400</name>
</gene>
<feature type="compositionally biased region" description="Polar residues" evidence="1">
    <location>
        <begin position="87"/>
        <end position="97"/>
    </location>
</feature>
<evidence type="ECO:0000256" key="1">
    <source>
        <dbReference type="SAM" id="MobiDB-lite"/>
    </source>
</evidence>
<dbReference type="EMBL" id="BLIY01000017">
    <property type="protein sequence ID" value="GFE55236.1"/>
    <property type="molecule type" value="Genomic_DNA"/>
</dbReference>
<accession>A0A9W5TD80</accession>
<evidence type="ECO:0000313" key="3">
    <source>
        <dbReference type="Proteomes" id="UP001057455"/>
    </source>
</evidence>
<dbReference type="AlphaFoldDB" id="A0A9W5TD80"/>
<dbReference type="InterPro" id="IPR023393">
    <property type="entry name" value="START-like_dom_sf"/>
</dbReference>
<dbReference type="OrthoDB" id="360784at2759"/>
<name>A0A9W5TD80_BABOV</name>
<sequence length="649" mass="73872">MDADVITEGAQNEQMQDPEGYVTRVNKYILGVLRSAAPIRNILISRCCKDSDDEDMEEVKDSAAASECGDTQHTNIERISTKRSDQSAEQGSSSPRRSSMVKRTGDNKSSGINMPSIDISKIGTNVDETNNDRHEAEDIDDEKLPRGEERTEKVMKVFAENSIMMSKAAMKEKKVIFADKIICNFIKKIHDIYGNEGEDTSTFHPLVNVMDRLPKDTPESIRKMVERVANDEEYMTNLTEKLLVIDLFDTFNMTTMKQHILNYKRNIISKMWPSAIETVDYESSQSVRTDGGSARNKSQIENGEPEEQKSHVAFHQDTQGEKSETNAPLEVKNDNQQNVQTKESNERQRRSTTSRYLAYASKFMYTKKYTKFGQHFSKNKVKTADGWTKALYGNIETFYRSEPDGSVSVKVRGKLLTDLIRVICVVNETELSSEWIPFLKEASNVHVYSKTTKVFKQTYEYPVVGLKHTSVFGIAINALDESGCFILGCRAPPENEGDVEHLTNILRQGGIEDTESIVAYKDDKCVLMGREIEPVASKTRQKSAELCFMMYPMQNHTLVELNANIMPEVRLVPQRVITYIIKKVIITLFQKIAQISNNFDSSPFAERMAQNREFYDWVERIYNKYMGNGERQNCNVSISTYDGDATIEE</sequence>
<keyword evidence="3" id="KW-1185">Reference proteome</keyword>
<feature type="region of interest" description="Disordered" evidence="1">
    <location>
        <begin position="283"/>
        <end position="353"/>
    </location>
</feature>
<proteinExistence type="predicted"/>